<dbReference type="Gene3D" id="4.10.1080.10">
    <property type="entry name" value="TSP type-3 repeat"/>
    <property type="match status" value="1"/>
</dbReference>
<name>A0A4V2YYT4_9FLAO</name>
<dbReference type="GO" id="GO:0005509">
    <property type="term" value="F:calcium ion binding"/>
    <property type="evidence" value="ECO:0007669"/>
    <property type="project" value="InterPro"/>
</dbReference>
<organism evidence="4 5">
    <name type="scientific">Flavobacterium cellulosilyticum</name>
    <dbReference type="NCBI Taxonomy" id="2541731"/>
    <lineage>
        <taxon>Bacteria</taxon>
        <taxon>Pseudomonadati</taxon>
        <taxon>Bacteroidota</taxon>
        <taxon>Flavobacteriia</taxon>
        <taxon>Flavobacteriales</taxon>
        <taxon>Flavobacteriaceae</taxon>
        <taxon>Flavobacterium</taxon>
    </lineage>
</organism>
<evidence type="ECO:0000259" key="3">
    <source>
        <dbReference type="SMART" id="SM00560"/>
    </source>
</evidence>
<gene>
    <name evidence="4" type="ORF">E0F76_16820</name>
</gene>
<keyword evidence="1" id="KW-0732">Signal</keyword>
<dbReference type="InterPro" id="IPR026444">
    <property type="entry name" value="Secre_tail"/>
</dbReference>
<evidence type="ECO:0000256" key="1">
    <source>
        <dbReference type="ARBA" id="ARBA00022729"/>
    </source>
</evidence>
<dbReference type="Proteomes" id="UP000295479">
    <property type="component" value="Unassembled WGS sequence"/>
</dbReference>
<dbReference type="Gene3D" id="2.60.120.200">
    <property type="match status" value="1"/>
</dbReference>
<accession>A0A4V2YYT4</accession>
<dbReference type="OrthoDB" id="2582440at2"/>
<keyword evidence="5" id="KW-1185">Reference proteome</keyword>
<dbReference type="Pfam" id="PF18962">
    <property type="entry name" value="Por_Secre_tail"/>
    <property type="match status" value="1"/>
</dbReference>
<dbReference type="InterPro" id="IPR006558">
    <property type="entry name" value="LamG-like"/>
</dbReference>
<keyword evidence="2" id="KW-1015">Disulfide bond</keyword>
<dbReference type="SMART" id="SM00560">
    <property type="entry name" value="LamGL"/>
    <property type="match status" value="1"/>
</dbReference>
<dbReference type="NCBIfam" id="TIGR04183">
    <property type="entry name" value="Por_Secre_tail"/>
    <property type="match status" value="1"/>
</dbReference>
<comment type="caution">
    <text evidence="4">The sequence shown here is derived from an EMBL/GenBank/DDBJ whole genome shotgun (WGS) entry which is preliminary data.</text>
</comment>
<protein>
    <submittedName>
        <fullName evidence="4">T9SS type A sorting domain-containing protein</fullName>
    </submittedName>
</protein>
<dbReference type="SUPFAM" id="SSF49899">
    <property type="entry name" value="Concanavalin A-like lectins/glucanases"/>
    <property type="match status" value="1"/>
</dbReference>
<dbReference type="EMBL" id="SMFK01000016">
    <property type="protein sequence ID" value="TDD94457.1"/>
    <property type="molecule type" value="Genomic_DNA"/>
</dbReference>
<dbReference type="GO" id="GO:0004553">
    <property type="term" value="F:hydrolase activity, hydrolyzing O-glycosyl compounds"/>
    <property type="evidence" value="ECO:0007669"/>
    <property type="project" value="UniProtKB-ARBA"/>
</dbReference>
<dbReference type="InterPro" id="IPR013320">
    <property type="entry name" value="ConA-like_dom_sf"/>
</dbReference>
<dbReference type="GO" id="GO:0005975">
    <property type="term" value="P:carbohydrate metabolic process"/>
    <property type="evidence" value="ECO:0007669"/>
    <property type="project" value="UniProtKB-ARBA"/>
</dbReference>
<evidence type="ECO:0000313" key="4">
    <source>
        <dbReference type="EMBL" id="TDD94457.1"/>
    </source>
</evidence>
<dbReference type="SUPFAM" id="SSF103647">
    <property type="entry name" value="TSP type-3 repeat"/>
    <property type="match status" value="2"/>
</dbReference>
<feature type="domain" description="LamG-like jellyroll fold" evidence="3">
    <location>
        <begin position="676"/>
        <end position="801"/>
    </location>
</feature>
<proteinExistence type="predicted"/>
<reference evidence="4 5" key="1">
    <citation type="submission" date="2019-03" db="EMBL/GenBank/DDBJ databases">
        <title>Flavobacterium AR-3-4 sp. nov. isolated from arctic soil.</title>
        <authorList>
            <person name="Chaudhary D.K."/>
        </authorList>
    </citation>
    <scope>NUCLEOTIDE SEQUENCE [LARGE SCALE GENOMIC DNA]</scope>
    <source>
        <strain evidence="4 5">AR-3-4</strain>
    </source>
</reference>
<dbReference type="InterPro" id="IPR028974">
    <property type="entry name" value="TSP_type-3_rpt"/>
</dbReference>
<evidence type="ECO:0000313" key="5">
    <source>
        <dbReference type="Proteomes" id="UP000295479"/>
    </source>
</evidence>
<dbReference type="Pfam" id="PF13385">
    <property type="entry name" value="Laminin_G_3"/>
    <property type="match status" value="1"/>
</dbReference>
<sequence>MKTTVNNISKKFILIFFLLSTLVGSGQTIFKENIGVCCGSTVTSIASTTFLNTGLSFSGTADTRTDTPSSGYNSVSGGRNVYFSNNTSKNFIISGINTSRFLNLSLRFALWKSSDAASNQIVVEVSTNGTTYTALSYDRATSGGSSGWALVDTNGTIPTATNLYIRFRQTSTSYTFRVDDIELIGFFDSDGDGVNDNVDTDDDNDGIKDDVECPNFAKPRIYNADFEDLNIITSGLDGGSTDVVPTVGIWKGPGANFPNWQSAEPFPNNHLEIWHNSQAASNDSGGKAFSGVQWAEINASTNDGFFQDIVTTPGDILQWSFAHRKRTGYAGGGEDIARLMIGNPSGTMISQGDFTSANDSSWTEHWGTYTVPAGQTTTRLTFTAIKAASGSTSTGNFVDKVQLFVIPNCKDTDGDGVPNYFDLDSDNDGIPDVVEAGLGNLSNGKGKISIAWADANGNGLHDSAESTANLPPLDADGDGVPNYIDLDSDNDSVFDIDESGAGNTNAAVGYVNGDGDINGDGVGDGIDSESFRIRDTNNNGILEQFGDGILDVFDYFVGNTSYADSFGNTNQGSTGAGWVNYVKDTDGEGIPDYIDIRNITTGIFDIANNKLIYSNKVLDANNDGILDGNTDIDKDGILDSFDTNTSIFGSPRDLNNKLLLDFDGRNDYGQSTNVLSSFNKGSLMAWIDLNSSFSTTGVIVGQTKFLIRITSTRKLEAVVNGTLITDTTILNKSQWYNLGATYDGTNVKLYINGVLVKTQSRTGTFSDTSLLTLGKNPATNTEYFKGKIDEVRVFDCALTDSQLQRMVYQEIKNVGSEIYGEIVPKNIATSPSSLPFASLLRYYRMDTYKDDVIDDLTTPAIDITGARIYNHKNIYVQQAPLPFVTVASGNFATAVNSSTTDVRGQDIMENNYSIVKIKHDITETLDVNALGMIVDPGKNIYMNNNTKIQNDWYLKLDGKIDLVGNSQLLQTTESDLDVTSTGSIERDQQGQANKYNYNYWCSPVSPINSTQNNKDYTISAVMKDGFNAVPRPITWIAGFDGVAGNSTTPMSIARYWLNKFDNYANAYSCWVKITENSTLRVGQGFTMKGSGTSGTQNYTFVGKPNNGTIATNTVGSDQLLLTGNPYPSALDATAFITDNTNSNSIDGSLYFWEHYPANNSHVLANYQGGYGVRNLVDGLAPVSTGIDFISQTGISTRCAPNQYIPVGQGFFVNGKIGAGGTVTFKNSQRAFVKENDAQSNIIYKKRSGTKLNQANDSSELFVEKDTIKKIRLGFNSNNGYHRQILLGFMNEKATDGMDYGYDAINFDDFPNDMYFLTEENQLVIQGVGFFDPAASYPIGVKTDIEGKVSFTIDALVNFSPKQSIYIYDNETKTYNDIHNTPYEVNLPVGVNDTRFSLRFSDKSKNAEKTLIVVDETERKEGILVLYSKNYKTLVIDNNNLDSYINSVVLYNINGQSVANWDLKMSEQTNIQIPLKDMSSGIYIVKLTTTTGEISKKIMF</sequence>
<evidence type="ECO:0000256" key="2">
    <source>
        <dbReference type="ARBA" id="ARBA00023157"/>
    </source>
</evidence>
<dbReference type="Gene3D" id="2.60.120.260">
    <property type="entry name" value="Galactose-binding domain-like"/>
    <property type="match status" value="1"/>
</dbReference>
<dbReference type="RefSeq" id="WP_132008876.1">
    <property type="nucleotide sequence ID" value="NZ_SMFK01000016.1"/>
</dbReference>